<feature type="region of interest" description="Disordered" evidence="1">
    <location>
        <begin position="238"/>
        <end position="257"/>
    </location>
</feature>
<sequence>MLLLAVDAVTPHRLHSPPELEAHQAYRLTPYLLLASVIMLVLALITGLAALGQALSFPRSQGSYRPNIPRDLADGVYTVSLDARGQEIHARVAGPSVASTVAQLAAPLSNPDGATTRRSEQNGIASNSISTYCACDHHFDRVNGTQAIDDLAKQLGNGTWFEQQAMYARNGDVGVFVYRGTGVKRAWASAGSLRAMIKIIAASCGEGVVSAARYDTFAEGQAGAVTGLINLQDNPQPNLGGVKSCPQPTAEAKFKAS</sequence>
<dbReference type="AlphaFoldDB" id="A0A2U3EPU1"/>
<name>A0A2U3EPU1_PURLI</name>
<evidence type="ECO:0000313" key="3">
    <source>
        <dbReference type="EMBL" id="PWI76509.1"/>
    </source>
</evidence>
<evidence type="ECO:0000313" key="4">
    <source>
        <dbReference type="Proteomes" id="UP000245956"/>
    </source>
</evidence>
<reference evidence="3 4" key="1">
    <citation type="journal article" date="2016" name="Front. Microbiol.">
        <title>Genome and transcriptome sequences reveal the specific parasitism of the nematophagous Purpureocillium lilacinum 36-1.</title>
        <authorList>
            <person name="Xie J."/>
            <person name="Li S."/>
            <person name="Mo C."/>
            <person name="Xiao X."/>
            <person name="Peng D."/>
            <person name="Wang G."/>
            <person name="Xiao Y."/>
        </authorList>
    </citation>
    <scope>NUCLEOTIDE SEQUENCE [LARGE SCALE GENOMIC DNA]</scope>
    <source>
        <strain evidence="3 4">36-1</strain>
    </source>
</reference>
<proteinExistence type="predicted"/>
<evidence type="ECO:0000256" key="2">
    <source>
        <dbReference type="SAM" id="Phobius"/>
    </source>
</evidence>
<feature type="transmembrane region" description="Helical" evidence="2">
    <location>
        <begin position="31"/>
        <end position="51"/>
    </location>
</feature>
<dbReference type="Proteomes" id="UP000245956">
    <property type="component" value="Unassembled WGS sequence"/>
</dbReference>
<keyword evidence="2" id="KW-0812">Transmembrane</keyword>
<gene>
    <name evidence="3" type="ORF">PCL_03703</name>
</gene>
<evidence type="ECO:0000256" key="1">
    <source>
        <dbReference type="SAM" id="MobiDB-lite"/>
    </source>
</evidence>
<comment type="caution">
    <text evidence="3">The sequence shown here is derived from an EMBL/GenBank/DDBJ whole genome shotgun (WGS) entry which is preliminary data.</text>
</comment>
<keyword evidence="2" id="KW-0472">Membrane</keyword>
<dbReference type="EMBL" id="LCWV01000001">
    <property type="protein sequence ID" value="PWI76509.1"/>
    <property type="molecule type" value="Genomic_DNA"/>
</dbReference>
<organism evidence="3 4">
    <name type="scientific">Purpureocillium lilacinum</name>
    <name type="common">Paecilomyces lilacinus</name>
    <dbReference type="NCBI Taxonomy" id="33203"/>
    <lineage>
        <taxon>Eukaryota</taxon>
        <taxon>Fungi</taxon>
        <taxon>Dikarya</taxon>
        <taxon>Ascomycota</taxon>
        <taxon>Pezizomycotina</taxon>
        <taxon>Sordariomycetes</taxon>
        <taxon>Hypocreomycetidae</taxon>
        <taxon>Hypocreales</taxon>
        <taxon>Ophiocordycipitaceae</taxon>
        <taxon>Purpureocillium</taxon>
    </lineage>
</organism>
<keyword evidence="2" id="KW-1133">Transmembrane helix</keyword>
<accession>A0A2U3EPU1</accession>
<protein>
    <submittedName>
        <fullName evidence="3">Uncharacterized protein</fullName>
    </submittedName>
</protein>